<organism evidence="12 13">
    <name type="scientific">Sporomusa ovata</name>
    <dbReference type="NCBI Taxonomy" id="2378"/>
    <lineage>
        <taxon>Bacteria</taxon>
        <taxon>Bacillati</taxon>
        <taxon>Bacillota</taxon>
        <taxon>Negativicutes</taxon>
        <taxon>Selenomonadales</taxon>
        <taxon>Sporomusaceae</taxon>
        <taxon>Sporomusa</taxon>
    </lineage>
</organism>
<evidence type="ECO:0000256" key="5">
    <source>
        <dbReference type="ARBA" id="ARBA00022763"/>
    </source>
</evidence>
<dbReference type="Pfam" id="PF02463">
    <property type="entry name" value="SMC_N"/>
    <property type="match status" value="1"/>
</dbReference>
<evidence type="ECO:0000259" key="11">
    <source>
        <dbReference type="Pfam" id="PF02463"/>
    </source>
</evidence>
<dbReference type="FunFam" id="3.40.50.300:FF:000319">
    <property type="entry name" value="DNA repair protein RecN"/>
    <property type="match status" value="1"/>
</dbReference>
<dbReference type="RefSeq" id="WP_021170073.1">
    <property type="nucleotide sequence ID" value="NZ_CTRP01000014.1"/>
</dbReference>
<evidence type="ECO:0000256" key="1">
    <source>
        <dbReference type="ARBA" id="ARBA00003618"/>
    </source>
</evidence>
<dbReference type="PANTHER" id="PTHR11059:SF0">
    <property type="entry name" value="DNA REPAIR PROTEIN RECN"/>
    <property type="match status" value="1"/>
</dbReference>
<dbReference type="PIRSF" id="PIRSF003128">
    <property type="entry name" value="RecN"/>
    <property type="match status" value="1"/>
</dbReference>
<dbReference type="GO" id="GO:0006310">
    <property type="term" value="P:DNA recombination"/>
    <property type="evidence" value="ECO:0007669"/>
    <property type="project" value="InterPro"/>
</dbReference>
<sequence>MLKSLTVNNFALIDKAYIEFVPGLNILTGETGAGKSILIDALSIIVGGRASTDSIRFGADYFRIEAVFDIANLALIKDIVDEQGITQEDDGTLILTRRLTKHGKNAIHINGCQATLTTLRKIGERLVDMHGQHENQALLRPDVHLALTDTFVPEISPKLEEYRQAYRKWHKTKTELASLTQDSRERLQREEMLAWQTQEIATATLTVGEEEKLESQITILTNAEKIINAVSRSYILLSQGNKGFSGVVSCLADIKHDLEMAVRYDTAINEQLVAVTDSLYQLEETMGALRDYRENIDFNPARLAKLEERLDIIHKLEKKYGATVADILAYYEQAAAELAAITNYDERLTQLEQAEVNLAKEVEQLAEVLTNLRQTAGQEMAGQIAAHLADLGMPKAKFLVDVKQTQHYTATGANDIVFLFSANLGEEPKLLQKIASGGELSRIALAIKTVCSQREETPTMVFDEIDAGIGGQTAQKIAEKIARIAAVDKQVLCITHLPQIAAMADCHIYIEKIIAEERTMTRVTVLTPDEELTELARMASGEITQLSKDNAAQMLEMAKQKKVNWKNKA</sequence>
<proteinExistence type="inferred from homology"/>
<evidence type="ECO:0000256" key="6">
    <source>
        <dbReference type="ARBA" id="ARBA00022840"/>
    </source>
</evidence>
<reference evidence="13" key="1">
    <citation type="submission" date="2015-03" db="EMBL/GenBank/DDBJ databases">
        <authorList>
            <person name="Nijsse Bart"/>
        </authorList>
    </citation>
    <scope>NUCLEOTIDE SEQUENCE [LARGE SCALE GENOMIC DNA]</scope>
</reference>
<feature type="domain" description="RecF/RecN/SMC N-terminal" evidence="11">
    <location>
        <begin position="1"/>
        <end position="508"/>
    </location>
</feature>
<keyword evidence="13" id="KW-1185">Reference proteome</keyword>
<evidence type="ECO:0000256" key="4">
    <source>
        <dbReference type="ARBA" id="ARBA00022741"/>
    </source>
</evidence>
<evidence type="ECO:0000256" key="7">
    <source>
        <dbReference type="ARBA" id="ARBA00023204"/>
    </source>
</evidence>
<dbReference type="AlphaFoldDB" id="A0A0U1L302"/>
<dbReference type="GO" id="GO:0009432">
    <property type="term" value="P:SOS response"/>
    <property type="evidence" value="ECO:0007669"/>
    <property type="project" value="TreeGrafter"/>
</dbReference>
<evidence type="ECO:0000256" key="10">
    <source>
        <dbReference type="SAM" id="Coils"/>
    </source>
</evidence>
<evidence type="ECO:0000256" key="9">
    <source>
        <dbReference type="PIRNR" id="PIRNR003128"/>
    </source>
</evidence>
<evidence type="ECO:0000256" key="3">
    <source>
        <dbReference type="ARBA" id="ARBA00021315"/>
    </source>
</evidence>
<dbReference type="InterPro" id="IPR027417">
    <property type="entry name" value="P-loop_NTPase"/>
</dbReference>
<feature type="coiled-coil region" evidence="10">
    <location>
        <begin position="341"/>
        <end position="375"/>
    </location>
</feature>
<evidence type="ECO:0000256" key="2">
    <source>
        <dbReference type="ARBA" id="ARBA00009441"/>
    </source>
</evidence>
<accession>A0A0U1L302</accession>
<keyword evidence="5 9" id="KW-0227">DNA damage</keyword>
<dbReference type="EMBL" id="CTRP01000014">
    <property type="protein sequence ID" value="CQR74071.1"/>
    <property type="molecule type" value="Genomic_DNA"/>
</dbReference>
<evidence type="ECO:0000256" key="8">
    <source>
        <dbReference type="ARBA" id="ARBA00033408"/>
    </source>
</evidence>
<dbReference type="Gene3D" id="3.40.50.300">
    <property type="entry name" value="P-loop containing nucleotide triphosphate hydrolases"/>
    <property type="match status" value="2"/>
</dbReference>
<dbReference type="FunFam" id="3.40.50.300:FF:000356">
    <property type="entry name" value="DNA repair protein RecN"/>
    <property type="match status" value="1"/>
</dbReference>
<dbReference type="GO" id="GO:0043590">
    <property type="term" value="C:bacterial nucleoid"/>
    <property type="evidence" value="ECO:0007669"/>
    <property type="project" value="TreeGrafter"/>
</dbReference>
<evidence type="ECO:0000313" key="13">
    <source>
        <dbReference type="Proteomes" id="UP000049855"/>
    </source>
</evidence>
<dbReference type="NCBIfam" id="TIGR00634">
    <property type="entry name" value="recN"/>
    <property type="match status" value="1"/>
</dbReference>
<dbReference type="SUPFAM" id="SSF52540">
    <property type="entry name" value="P-loop containing nucleoside triphosphate hydrolases"/>
    <property type="match status" value="1"/>
</dbReference>
<keyword evidence="7 9" id="KW-0234">DNA repair</keyword>
<dbReference type="GO" id="GO:0005524">
    <property type="term" value="F:ATP binding"/>
    <property type="evidence" value="ECO:0007669"/>
    <property type="project" value="UniProtKB-KW"/>
</dbReference>
<keyword evidence="6" id="KW-0067">ATP-binding</keyword>
<dbReference type="Proteomes" id="UP000049855">
    <property type="component" value="Unassembled WGS sequence"/>
</dbReference>
<comment type="similarity">
    <text evidence="2 9">Belongs to the RecN family.</text>
</comment>
<keyword evidence="4" id="KW-0547">Nucleotide-binding</keyword>
<keyword evidence="10" id="KW-0175">Coiled coil</keyword>
<protein>
    <recommendedName>
        <fullName evidence="3 9">DNA repair protein RecN</fullName>
    </recommendedName>
    <alternativeName>
        <fullName evidence="8 9">Recombination protein N</fullName>
    </alternativeName>
</protein>
<gene>
    <name evidence="12" type="ORF">SpAn4DRAFT_0533</name>
</gene>
<dbReference type="InterPro" id="IPR004604">
    <property type="entry name" value="DNA_recomb/repair_RecN"/>
</dbReference>
<dbReference type="InterPro" id="IPR003395">
    <property type="entry name" value="RecF/RecN/SMC_N"/>
</dbReference>
<dbReference type="GO" id="GO:0006281">
    <property type="term" value="P:DNA repair"/>
    <property type="evidence" value="ECO:0007669"/>
    <property type="project" value="UniProtKB-KW"/>
</dbReference>
<dbReference type="PANTHER" id="PTHR11059">
    <property type="entry name" value="DNA REPAIR PROTEIN RECN"/>
    <property type="match status" value="1"/>
</dbReference>
<dbReference type="CDD" id="cd03241">
    <property type="entry name" value="ABC_RecN"/>
    <property type="match status" value="2"/>
</dbReference>
<evidence type="ECO:0000313" key="12">
    <source>
        <dbReference type="EMBL" id="CQR74071.1"/>
    </source>
</evidence>
<name>A0A0U1L302_9FIRM</name>
<comment type="function">
    <text evidence="1 9">May be involved in recombinational repair of damaged DNA.</text>
</comment>